<protein>
    <submittedName>
        <fullName evidence="3">Lactonase family protein</fullName>
    </submittedName>
</protein>
<comment type="caution">
    <text evidence="3">The sequence shown here is derived from an EMBL/GenBank/DDBJ whole genome shotgun (WGS) entry which is preliminary data.</text>
</comment>
<dbReference type="Pfam" id="PF10282">
    <property type="entry name" value="Lactonase"/>
    <property type="match status" value="1"/>
</dbReference>
<proteinExistence type="inferred from homology"/>
<dbReference type="PANTHER" id="PTHR30344:SF1">
    <property type="entry name" value="6-PHOSPHOGLUCONOLACTONASE"/>
    <property type="match status" value="1"/>
</dbReference>
<dbReference type="InterPro" id="IPR015943">
    <property type="entry name" value="WD40/YVTN_repeat-like_dom_sf"/>
</dbReference>
<reference evidence="3 4" key="1">
    <citation type="submission" date="2020-09" db="EMBL/GenBank/DDBJ databases">
        <title>Echinicola sp. CAU 1574 isolated from sand of Sido Beach.</title>
        <authorList>
            <person name="Kim W."/>
        </authorList>
    </citation>
    <scope>NUCLEOTIDE SEQUENCE [LARGE SCALE GENOMIC DNA]</scope>
    <source>
        <strain evidence="3 4">CAU 1574</strain>
    </source>
</reference>
<dbReference type="Gene3D" id="2.130.10.10">
    <property type="entry name" value="YVTN repeat-like/Quinoprotein amine dehydrogenase"/>
    <property type="match status" value="1"/>
</dbReference>
<accession>A0ABR9ASD6</accession>
<organism evidence="3 4">
    <name type="scientific">Echinicola arenosa</name>
    <dbReference type="NCBI Taxonomy" id="2774144"/>
    <lineage>
        <taxon>Bacteria</taxon>
        <taxon>Pseudomonadati</taxon>
        <taxon>Bacteroidota</taxon>
        <taxon>Cytophagia</taxon>
        <taxon>Cytophagales</taxon>
        <taxon>Cyclobacteriaceae</taxon>
        <taxon>Echinicola</taxon>
    </lineage>
</organism>
<dbReference type="InterPro" id="IPR011048">
    <property type="entry name" value="Haem_d1_sf"/>
</dbReference>
<evidence type="ECO:0000256" key="1">
    <source>
        <dbReference type="ARBA" id="ARBA00005564"/>
    </source>
</evidence>
<keyword evidence="4" id="KW-1185">Reference proteome</keyword>
<sequence length="387" mass="42395">MLNLYSCGKASNEEKTNEVVEASQIPSIYFWLGTYTSSPEQGIHLISFNPNNYQFDSLLLESDVNNPSFVITNKKGDLIISVQEEGGEEGGSIRSFKYDSSKNETKLVSTSSTLGSGPCYVTLSPDESYVLAGNYGSGDLVAIPIDQDGNMEKAAQEIKHTGSGVNKDRQSSPHVHSLVFHPNGEQVFVSDLGTDKVNIYDFDPSQEQPLSPSSPAFFEVKPGSGPRHLVFNQNGDKIYLIHEMTSEVGLYDYDMENGKINHVDTYPLIPQGFDGAKGAAEIRLSKDGKFLYASNRGDSNEIIGFKVDPSTGTLSKIQTISSGGETPRNFALSDDGKFLFAANQNSNSILAYERNPDSGIIKQVGNAFTIYKPVYFFMYTHNSTNKD</sequence>
<dbReference type="PANTHER" id="PTHR30344">
    <property type="entry name" value="6-PHOSPHOGLUCONOLACTONASE-RELATED"/>
    <property type="match status" value="1"/>
</dbReference>
<name>A0ABR9ASD6_9BACT</name>
<keyword evidence="2" id="KW-0119">Carbohydrate metabolism</keyword>
<dbReference type="RefSeq" id="WP_192011691.1">
    <property type="nucleotide sequence ID" value="NZ_JACYTQ010000008.1"/>
</dbReference>
<evidence type="ECO:0000256" key="2">
    <source>
        <dbReference type="ARBA" id="ARBA00022526"/>
    </source>
</evidence>
<dbReference type="Proteomes" id="UP000647133">
    <property type="component" value="Unassembled WGS sequence"/>
</dbReference>
<keyword evidence="2" id="KW-0313">Glucose metabolism</keyword>
<dbReference type="InterPro" id="IPR050282">
    <property type="entry name" value="Cycloisomerase_2"/>
</dbReference>
<evidence type="ECO:0000313" key="4">
    <source>
        <dbReference type="Proteomes" id="UP000647133"/>
    </source>
</evidence>
<dbReference type="EMBL" id="JACYTQ010000008">
    <property type="protein sequence ID" value="MBD8490820.1"/>
    <property type="molecule type" value="Genomic_DNA"/>
</dbReference>
<comment type="similarity">
    <text evidence="1">Belongs to the cycloisomerase 2 family.</text>
</comment>
<gene>
    <name evidence="3" type="ORF">IFO69_18860</name>
</gene>
<dbReference type="InterPro" id="IPR019405">
    <property type="entry name" value="Lactonase_7-beta_prop"/>
</dbReference>
<dbReference type="SUPFAM" id="SSF51004">
    <property type="entry name" value="C-terminal (heme d1) domain of cytochrome cd1-nitrite reductase"/>
    <property type="match status" value="1"/>
</dbReference>
<evidence type="ECO:0000313" key="3">
    <source>
        <dbReference type="EMBL" id="MBD8490820.1"/>
    </source>
</evidence>